<feature type="region of interest" description="Disordered" evidence="12">
    <location>
        <begin position="100"/>
        <end position="133"/>
    </location>
</feature>
<evidence type="ECO:0000256" key="2">
    <source>
        <dbReference type="ARBA" id="ARBA00022438"/>
    </source>
</evidence>
<comment type="cofactor">
    <cofactor evidence="11">
        <name>Co(2+)</name>
        <dbReference type="ChEBI" id="CHEBI:48828"/>
    </cofactor>
    <cofactor evidence="11">
        <name>Zn(2+)</name>
        <dbReference type="ChEBI" id="CHEBI:29105"/>
    </cofactor>
    <cofactor evidence="11">
        <name>Mn(2+)</name>
        <dbReference type="ChEBI" id="CHEBI:29035"/>
    </cofactor>
    <cofactor evidence="11">
        <name>Fe(2+)</name>
        <dbReference type="ChEBI" id="CHEBI:29033"/>
    </cofactor>
    <text evidence="11">Binds 2 divalent metal cations per subunit. Has a high-affinity and a low affinity metal-binding site. The true nature of the physiological cofactor is under debate. The enzyme is active with cobalt, zinc, manganese or divalent iron ions.</text>
</comment>
<comment type="caution">
    <text evidence="14">The sequence shown here is derived from an EMBL/GenBank/DDBJ whole genome shotgun (WGS) entry which is preliminary data.</text>
</comment>
<accession>A0A9P6SQU5</accession>
<keyword evidence="7 9" id="KW-0378">Hydrolase</keyword>
<feature type="binding site" evidence="9">
    <location>
        <position position="308"/>
    </location>
    <ligand>
        <name>a protein</name>
        <dbReference type="ChEBI" id="CHEBI:16541"/>
    </ligand>
    <ligandPart>
        <name>N-terminal L-methionine residue</name>
        <dbReference type="ChEBI" id="CHEBI:64731"/>
    </ligandPart>
</feature>
<dbReference type="Pfam" id="PF00557">
    <property type="entry name" value="Peptidase_M24"/>
    <property type="match status" value="1"/>
</dbReference>
<feature type="binding site" evidence="9">
    <location>
        <position position="365"/>
    </location>
    <ligand>
        <name>Zn(2+)</name>
        <dbReference type="ChEBI" id="CHEBI:29105"/>
        <label>3</label>
    </ligand>
</feature>
<feature type="binding site" evidence="9">
    <location>
        <position position="224"/>
    </location>
    <ligand>
        <name>Zn(2+)</name>
        <dbReference type="ChEBI" id="CHEBI:29105"/>
        <label>3</label>
    </ligand>
</feature>
<dbReference type="Gene3D" id="3.90.230.10">
    <property type="entry name" value="Creatinase/methionine aminopeptidase superfamily"/>
    <property type="match status" value="1"/>
</dbReference>
<comment type="similarity">
    <text evidence="9 10">Belongs to the peptidase M24A family. Methionine aminopeptidase type 1 subfamily.</text>
</comment>
<dbReference type="GO" id="GO:0005829">
    <property type="term" value="C:cytosol"/>
    <property type="evidence" value="ECO:0007669"/>
    <property type="project" value="TreeGrafter"/>
</dbReference>
<reference evidence="14" key="1">
    <citation type="submission" date="2019-07" db="EMBL/GenBank/DDBJ databases">
        <title>Hyphodiscus hymeniophilus genome sequencing and assembly.</title>
        <authorList>
            <person name="Kramer G."/>
            <person name="Nodwell J."/>
        </authorList>
    </citation>
    <scope>NUCLEOTIDE SEQUENCE</scope>
    <source>
        <strain evidence="14">ATCC 34498</strain>
    </source>
</reference>
<evidence type="ECO:0000256" key="9">
    <source>
        <dbReference type="HAMAP-Rule" id="MF_03174"/>
    </source>
</evidence>
<feature type="domain" description="C6H2-type" evidence="13">
    <location>
        <begin position="8"/>
        <end position="62"/>
    </location>
</feature>
<keyword evidence="8" id="KW-0862">Zinc</keyword>
<dbReference type="GO" id="GO:0006508">
    <property type="term" value="P:proteolysis"/>
    <property type="evidence" value="ECO:0007669"/>
    <property type="project" value="UniProtKB-KW"/>
</dbReference>
<dbReference type="InterPro" id="IPR000994">
    <property type="entry name" value="Pept_M24"/>
</dbReference>
<comment type="cofactor">
    <cofactor evidence="9">
        <name>Zn(2+)</name>
        <dbReference type="ChEBI" id="CHEBI:29105"/>
    </cofactor>
    <cofactor evidence="9">
        <name>Co(2+)</name>
        <dbReference type="ChEBI" id="CHEBI:48828"/>
    </cofactor>
    <cofactor evidence="9">
        <name>Mn(2+)</name>
        <dbReference type="ChEBI" id="CHEBI:29035"/>
    </cofactor>
    <cofactor evidence="9">
        <name>Fe(2+)</name>
        <dbReference type="ChEBI" id="CHEBI:29033"/>
    </cofactor>
    <text evidence="9">Binds 2 divalent metal cations per subunit. Has a high-affinity and a low affinity metal-binding site. The true nature of the physiological cofactor is under debate. The enzyme is active with zinc, cobalt, manganese or divalent iron ions. Has high activity with zinc; zinc cofactor is transferred into the active site region by the ZNG1 zinc chaperone.</text>
</comment>
<evidence type="ECO:0000256" key="5">
    <source>
        <dbReference type="ARBA" id="ARBA00022723"/>
    </source>
</evidence>
<keyword evidence="3 9" id="KW-0963">Cytoplasm</keyword>
<evidence type="ECO:0000256" key="12">
    <source>
        <dbReference type="SAM" id="MobiDB-lite"/>
    </source>
</evidence>
<feature type="binding site" evidence="9">
    <location>
        <position position="235"/>
    </location>
    <ligand>
        <name>Zn(2+)</name>
        <dbReference type="ChEBI" id="CHEBI:29105"/>
        <label>3</label>
    </ligand>
</feature>
<feature type="region of interest" description="Disordered" evidence="12">
    <location>
        <begin position="383"/>
        <end position="406"/>
    </location>
</feature>
<feature type="binding site" evidence="9">
    <location>
        <position position="365"/>
    </location>
    <ligand>
        <name>Zn(2+)</name>
        <dbReference type="ChEBI" id="CHEBI:29105"/>
        <label>4</label>
        <note>catalytic</note>
    </ligand>
</feature>
<keyword evidence="4 9" id="KW-0645">Protease</keyword>
<evidence type="ECO:0000259" key="13">
    <source>
        <dbReference type="PROSITE" id="PS52013"/>
    </source>
</evidence>
<dbReference type="CDD" id="cd01086">
    <property type="entry name" value="MetAP1"/>
    <property type="match status" value="1"/>
</dbReference>
<comment type="subcellular location">
    <subcellularLocation>
        <location evidence="1 9">Cytoplasm</location>
    </subcellularLocation>
</comment>
<dbReference type="PROSITE" id="PS52013">
    <property type="entry name" value="ZF_C6H2"/>
    <property type="match status" value="1"/>
</dbReference>
<comment type="catalytic activity">
    <reaction evidence="9 11">
        <text>Release of N-terminal amino acids, preferentially methionine, from peptides and arylamides.</text>
        <dbReference type="EC" id="3.4.11.18"/>
    </reaction>
</comment>
<protein>
    <recommendedName>
        <fullName evidence="11">Methionine aminopeptidase</fullName>
        <ecNumber evidence="11">3.4.11.18</ecNumber>
    </recommendedName>
</protein>
<keyword evidence="6 10" id="KW-0863">Zinc-finger</keyword>
<dbReference type="SUPFAM" id="SSF55920">
    <property type="entry name" value="Creatinase/aminopeptidase"/>
    <property type="match status" value="1"/>
</dbReference>
<dbReference type="Proteomes" id="UP000785200">
    <property type="component" value="Unassembled WGS sequence"/>
</dbReference>
<feature type="binding site" evidence="9">
    <location>
        <position position="334"/>
    </location>
    <ligand>
        <name>Zn(2+)</name>
        <dbReference type="ChEBI" id="CHEBI:29105"/>
        <label>4</label>
        <note>catalytic</note>
    </ligand>
</feature>
<evidence type="ECO:0000256" key="4">
    <source>
        <dbReference type="ARBA" id="ARBA00022670"/>
    </source>
</evidence>
<dbReference type="HAMAP" id="MF_01974">
    <property type="entry name" value="MetAP_1"/>
    <property type="match status" value="1"/>
</dbReference>
<dbReference type="PANTHER" id="PTHR43330:SF7">
    <property type="entry name" value="METHIONINE AMINOPEPTIDASE 1"/>
    <property type="match status" value="1"/>
</dbReference>
<dbReference type="PANTHER" id="PTHR43330">
    <property type="entry name" value="METHIONINE AMINOPEPTIDASE"/>
    <property type="match status" value="1"/>
</dbReference>
<evidence type="ECO:0000256" key="7">
    <source>
        <dbReference type="ARBA" id="ARBA00022801"/>
    </source>
</evidence>
<dbReference type="InterPro" id="IPR001714">
    <property type="entry name" value="Pept_M24_MAP"/>
</dbReference>
<feature type="binding site" evidence="9">
    <location>
        <position position="235"/>
    </location>
    <ligand>
        <name>Zn(2+)</name>
        <dbReference type="ChEBI" id="CHEBI:29105"/>
        <label>4</label>
        <note>catalytic</note>
    </ligand>
</feature>
<sequence length="406" mass="45046">MSSESPAKRKCLRAECENDAGTLQCPTCLKLDIKDSFFCSQDCFKLAWSEHKKTHKSKSDFLSSLLTPKVVSKPDPNTGLYDPFPSFAYTGPLRPSYPLSEHREVPKSIKHPDYSKDGQPRSEQTIRGRTKIDILNKEQQEGMRKVCRLAREVLDIAAAAAKPGVTTDYIDEVVHKACMERESYPSPLNYYNFPKSVCTSPNEVICHGIPDKRVLVDGDILNIDVTLYHGGYHGDLNETYYIGDKAKADPESVRVVEAARECLDEAIKLVKPGALFRNYGNIIEKHAKSKNCSVIKTYSGHGINSLFHCSPNIPHYAKNKAVGDAKPGMCFTIEPMIALGTYRDKTWPDDWTSVTQDGKRTAQFEHTLLVTENGVEILTARFPDSPGGPVSMPTVEANGAKKEAAS</sequence>
<dbReference type="InterPro" id="IPR036005">
    <property type="entry name" value="Creatinase/aminopeptidase-like"/>
</dbReference>
<evidence type="ECO:0000256" key="8">
    <source>
        <dbReference type="ARBA" id="ARBA00022833"/>
    </source>
</evidence>
<organism evidence="14 15">
    <name type="scientific">Hyphodiscus hymeniophilus</name>
    <dbReference type="NCBI Taxonomy" id="353542"/>
    <lineage>
        <taxon>Eukaryota</taxon>
        <taxon>Fungi</taxon>
        <taxon>Dikarya</taxon>
        <taxon>Ascomycota</taxon>
        <taxon>Pezizomycotina</taxon>
        <taxon>Leotiomycetes</taxon>
        <taxon>Helotiales</taxon>
        <taxon>Hyphodiscaceae</taxon>
        <taxon>Hyphodiscus</taxon>
    </lineage>
</organism>
<dbReference type="PRINTS" id="PR00599">
    <property type="entry name" value="MAPEPTIDASE"/>
</dbReference>
<dbReference type="GO" id="GO:0008270">
    <property type="term" value="F:zinc ion binding"/>
    <property type="evidence" value="ECO:0007669"/>
    <property type="project" value="UniProtKB-KW"/>
</dbReference>
<keyword evidence="15" id="KW-1185">Reference proteome</keyword>
<comment type="function">
    <text evidence="9 11">Cotranslationally removes the N-terminal methionine from nascent proteins. The N-terminal methionine is often cleaved when the second residue in the primary sequence is small and uncharged (Met-Ala-, Cys, Gly, Pro, Ser, Thr, or Val).</text>
</comment>
<evidence type="ECO:0000256" key="1">
    <source>
        <dbReference type="ARBA" id="ARBA00004496"/>
    </source>
</evidence>
<name>A0A9P6SQU5_9HELO</name>
<dbReference type="EMBL" id="VNKQ01000018">
    <property type="protein sequence ID" value="KAG0645657.1"/>
    <property type="molecule type" value="Genomic_DNA"/>
</dbReference>
<feature type="binding site" evidence="9">
    <location>
        <position position="301"/>
    </location>
    <ligand>
        <name>Zn(2+)</name>
        <dbReference type="ChEBI" id="CHEBI:29105"/>
        <label>4</label>
        <note>catalytic</note>
    </ligand>
</feature>
<dbReference type="EC" id="3.4.11.18" evidence="11"/>
<dbReference type="FunFam" id="3.90.230.10:FF:000010">
    <property type="entry name" value="Methionine aminopeptidase"/>
    <property type="match status" value="1"/>
</dbReference>
<dbReference type="GO" id="GO:0004239">
    <property type="term" value="F:initiator methionyl aminopeptidase activity"/>
    <property type="evidence" value="ECO:0007669"/>
    <property type="project" value="UniProtKB-UniRule"/>
</dbReference>
<dbReference type="GO" id="GO:0070006">
    <property type="term" value="F:metalloaminopeptidase activity"/>
    <property type="evidence" value="ECO:0007669"/>
    <property type="project" value="UniProtKB-UniRule"/>
</dbReference>
<evidence type="ECO:0000256" key="3">
    <source>
        <dbReference type="ARBA" id="ARBA00022490"/>
    </source>
</evidence>
<evidence type="ECO:0000313" key="15">
    <source>
        <dbReference type="Proteomes" id="UP000785200"/>
    </source>
</evidence>
<evidence type="ECO:0000256" key="10">
    <source>
        <dbReference type="PROSITE-ProRule" id="PRU01357"/>
    </source>
</evidence>
<dbReference type="InterPro" id="IPR031615">
    <property type="entry name" value="Zfn-C6H2"/>
</dbReference>
<evidence type="ECO:0000313" key="14">
    <source>
        <dbReference type="EMBL" id="KAG0645657.1"/>
    </source>
</evidence>
<feature type="binding site" evidence="9">
    <location>
        <position position="207"/>
    </location>
    <ligand>
        <name>a protein</name>
        <dbReference type="ChEBI" id="CHEBI:16541"/>
    </ligand>
    <ligandPart>
        <name>N-terminal L-methionine residue</name>
        <dbReference type="ChEBI" id="CHEBI:64731"/>
    </ligandPart>
</feature>
<dbReference type="PROSITE" id="PS00680">
    <property type="entry name" value="MAP_1"/>
    <property type="match status" value="1"/>
</dbReference>
<evidence type="ECO:0000256" key="11">
    <source>
        <dbReference type="RuleBase" id="RU003653"/>
    </source>
</evidence>
<dbReference type="AlphaFoldDB" id="A0A9P6SQU5"/>
<gene>
    <name evidence="14" type="ORF">D0Z07_8724</name>
</gene>
<keyword evidence="5 9" id="KW-0479">Metal-binding</keyword>
<dbReference type="Pfam" id="PF15801">
    <property type="entry name" value="zf-C6H2"/>
    <property type="match status" value="1"/>
</dbReference>
<evidence type="ECO:0000256" key="6">
    <source>
        <dbReference type="ARBA" id="ARBA00022771"/>
    </source>
</evidence>
<comment type="subunit">
    <text evidence="9">Associates with the 60S ribosomal subunit of the 80S translational complex.</text>
</comment>
<proteinExistence type="inferred from homology"/>
<dbReference type="OrthoDB" id="3209743at2759"/>
<dbReference type="NCBIfam" id="TIGR00500">
    <property type="entry name" value="met_pdase_I"/>
    <property type="match status" value="1"/>
</dbReference>
<keyword evidence="2 9" id="KW-0031">Aminopeptidase</keyword>
<dbReference type="InterPro" id="IPR002467">
    <property type="entry name" value="Pept_M24A_MAP1"/>
</dbReference>